<keyword evidence="3" id="KW-1185">Reference proteome</keyword>
<name>A0AA36FDB6_OCTVU</name>
<evidence type="ECO:0000313" key="3">
    <source>
        <dbReference type="Proteomes" id="UP001162480"/>
    </source>
</evidence>
<dbReference type="EMBL" id="OX597828">
    <property type="protein sequence ID" value="CAI9734015.1"/>
    <property type="molecule type" value="Genomic_DNA"/>
</dbReference>
<evidence type="ECO:0000313" key="2">
    <source>
        <dbReference type="EMBL" id="CAI9734015.1"/>
    </source>
</evidence>
<reference evidence="2" key="1">
    <citation type="submission" date="2023-08" db="EMBL/GenBank/DDBJ databases">
        <authorList>
            <person name="Alioto T."/>
            <person name="Alioto T."/>
            <person name="Gomez Garrido J."/>
        </authorList>
    </citation>
    <scope>NUCLEOTIDE SEQUENCE</scope>
</reference>
<evidence type="ECO:0000256" key="1">
    <source>
        <dbReference type="SAM" id="MobiDB-lite"/>
    </source>
</evidence>
<feature type="region of interest" description="Disordered" evidence="1">
    <location>
        <begin position="35"/>
        <end position="67"/>
    </location>
</feature>
<proteinExistence type="predicted"/>
<gene>
    <name evidence="2" type="ORF">OCTVUL_1B028872</name>
</gene>
<organism evidence="2 3">
    <name type="scientific">Octopus vulgaris</name>
    <name type="common">Common octopus</name>
    <dbReference type="NCBI Taxonomy" id="6645"/>
    <lineage>
        <taxon>Eukaryota</taxon>
        <taxon>Metazoa</taxon>
        <taxon>Spiralia</taxon>
        <taxon>Lophotrochozoa</taxon>
        <taxon>Mollusca</taxon>
        <taxon>Cephalopoda</taxon>
        <taxon>Coleoidea</taxon>
        <taxon>Octopodiformes</taxon>
        <taxon>Octopoda</taxon>
        <taxon>Incirrata</taxon>
        <taxon>Octopodidae</taxon>
        <taxon>Octopus</taxon>
    </lineage>
</organism>
<protein>
    <submittedName>
        <fullName evidence="2">Uncharacterized protein</fullName>
    </submittedName>
</protein>
<accession>A0AA36FDB6</accession>
<dbReference type="Proteomes" id="UP001162480">
    <property type="component" value="Chromosome 15"/>
</dbReference>
<feature type="compositionally biased region" description="Polar residues" evidence="1">
    <location>
        <begin position="42"/>
        <end position="51"/>
    </location>
</feature>
<dbReference type="AlphaFoldDB" id="A0AA36FDB6"/>
<sequence length="67" mass="7894">MLTRHRVLKQEKETFNDRNKMLFISLDQRMTSEAFKGDNIKTKSVSLQQRSSSHRENEENAIRGGNR</sequence>